<protein>
    <submittedName>
        <fullName evidence="2">Uncharacterized protein</fullName>
    </submittedName>
</protein>
<keyword evidence="3" id="KW-1185">Reference proteome</keyword>
<accession>A0A0P1BHD2</accession>
<evidence type="ECO:0000256" key="1">
    <source>
        <dbReference type="SAM" id="MobiDB-lite"/>
    </source>
</evidence>
<organism evidence="2 3">
    <name type="scientific">Ceraceosorus bombacis</name>
    <dbReference type="NCBI Taxonomy" id="401625"/>
    <lineage>
        <taxon>Eukaryota</taxon>
        <taxon>Fungi</taxon>
        <taxon>Dikarya</taxon>
        <taxon>Basidiomycota</taxon>
        <taxon>Ustilaginomycotina</taxon>
        <taxon>Exobasidiomycetes</taxon>
        <taxon>Ceraceosorales</taxon>
        <taxon>Ceraceosoraceae</taxon>
        <taxon>Ceraceosorus</taxon>
    </lineage>
</organism>
<evidence type="ECO:0000313" key="2">
    <source>
        <dbReference type="EMBL" id="CEH14982.1"/>
    </source>
</evidence>
<name>A0A0P1BHD2_9BASI</name>
<proteinExistence type="predicted"/>
<dbReference type="AlphaFoldDB" id="A0A0P1BHD2"/>
<sequence length="84" mass="8879">MGVQLCRQSTMCAPILAPSAEEGCMRLTSDPMNPPAGMHGCVVRECASRETDFHDIGKDHGASLASSTRHSRLLGSPRAPVLAC</sequence>
<dbReference type="EMBL" id="CCYA01000250">
    <property type="protein sequence ID" value="CEH14982.1"/>
    <property type="molecule type" value="Genomic_DNA"/>
</dbReference>
<evidence type="ECO:0000313" key="3">
    <source>
        <dbReference type="Proteomes" id="UP000054845"/>
    </source>
</evidence>
<reference evidence="2 3" key="1">
    <citation type="submission" date="2014-09" db="EMBL/GenBank/DDBJ databases">
        <authorList>
            <person name="Magalhaes I.L.F."/>
            <person name="Oliveira U."/>
            <person name="Santos F.R."/>
            <person name="Vidigal T.H.D.A."/>
            <person name="Brescovit A.D."/>
            <person name="Santos A.J."/>
        </authorList>
    </citation>
    <scope>NUCLEOTIDE SEQUENCE [LARGE SCALE GENOMIC DNA]</scope>
</reference>
<dbReference type="Proteomes" id="UP000054845">
    <property type="component" value="Unassembled WGS sequence"/>
</dbReference>
<feature type="region of interest" description="Disordered" evidence="1">
    <location>
        <begin position="58"/>
        <end position="84"/>
    </location>
</feature>